<organism evidence="2 3">
    <name type="scientific">Globodera rostochiensis</name>
    <name type="common">Golden nematode worm</name>
    <name type="synonym">Heterodera rostochiensis</name>
    <dbReference type="NCBI Taxonomy" id="31243"/>
    <lineage>
        <taxon>Eukaryota</taxon>
        <taxon>Metazoa</taxon>
        <taxon>Ecdysozoa</taxon>
        <taxon>Nematoda</taxon>
        <taxon>Chromadorea</taxon>
        <taxon>Rhabditida</taxon>
        <taxon>Tylenchina</taxon>
        <taxon>Tylenchomorpha</taxon>
        <taxon>Tylenchoidea</taxon>
        <taxon>Heteroderidae</taxon>
        <taxon>Heteroderinae</taxon>
        <taxon>Globodera</taxon>
    </lineage>
</organism>
<dbReference type="WBParaSite" id="Gr19_v10_g11946.t1">
    <property type="protein sequence ID" value="Gr19_v10_g11946.t1"/>
    <property type="gene ID" value="Gr19_v10_g11946"/>
</dbReference>
<sequence length="144" mass="14550">MGQPKLCRTQRLGSIVPNGICFSSQFVPGVDAAVLPSIKAALSVSATSKMPAMEMGKPRKKLNCCSAWRAADELAKWGGIAGGNGSDEASPAVVAAGGGDAEAAEGGRHGGESLALIRSSPAPSADSRRAPSPPIPPSPCRREA</sequence>
<protein>
    <submittedName>
        <fullName evidence="3">Uncharacterized protein</fullName>
    </submittedName>
</protein>
<keyword evidence="2" id="KW-1185">Reference proteome</keyword>
<name>A0A914GWC9_GLORO</name>
<evidence type="ECO:0000256" key="1">
    <source>
        <dbReference type="SAM" id="MobiDB-lite"/>
    </source>
</evidence>
<dbReference type="AlphaFoldDB" id="A0A914GWC9"/>
<proteinExistence type="predicted"/>
<accession>A0A914GWC9</accession>
<feature type="compositionally biased region" description="Pro residues" evidence="1">
    <location>
        <begin position="131"/>
        <end position="144"/>
    </location>
</feature>
<feature type="region of interest" description="Disordered" evidence="1">
    <location>
        <begin position="86"/>
        <end position="144"/>
    </location>
</feature>
<dbReference type="Proteomes" id="UP000887572">
    <property type="component" value="Unplaced"/>
</dbReference>
<reference evidence="3" key="1">
    <citation type="submission" date="2022-11" db="UniProtKB">
        <authorList>
            <consortium name="WormBaseParasite"/>
        </authorList>
    </citation>
    <scope>IDENTIFICATION</scope>
</reference>
<evidence type="ECO:0000313" key="2">
    <source>
        <dbReference type="Proteomes" id="UP000887572"/>
    </source>
</evidence>
<evidence type="ECO:0000313" key="3">
    <source>
        <dbReference type="WBParaSite" id="Gr19_v10_g11946.t1"/>
    </source>
</evidence>